<proteinExistence type="predicted"/>
<dbReference type="OrthoDB" id="5244495at2759"/>
<gene>
    <name evidence="2" type="ORF">HIM_07540</name>
</gene>
<dbReference type="Proteomes" id="UP000054481">
    <property type="component" value="Unassembled WGS sequence"/>
</dbReference>
<dbReference type="EMBL" id="KQ030538">
    <property type="protein sequence ID" value="KJZ73156.1"/>
    <property type="molecule type" value="Genomic_DNA"/>
</dbReference>
<protein>
    <submittedName>
        <fullName evidence="2">Uncharacterized protein</fullName>
    </submittedName>
</protein>
<evidence type="ECO:0000313" key="3">
    <source>
        <dbReference type="Proteomes" id="UP000054481"/>
    </source>
</evidence>
<feature type="region of interest" description="Disordered" evidence="1">
    <location>
        <begin position="96"/>
        <end position="162"/>
    </location>
</feature>
<reference evidence="2 3" key="1">
    <citation type="journal article" date="2014" name="Genome Biol. Evol.">
        <title>Comparative genomics and transcriptomics analyses reveal divergent lifestyle features of nematode endoparasitic fungus Hirsutella minnesotensis.</title>
        <authorList>
            <person name="Lai Y."/>
            <person name="Liu K."/>
            <person name="Zhang X."/>
            <person name="Zhang X."/>
            <person name="Li K."/>
            <person name="Wang N."/>
            <person name="Shu C."/>
            <person name="Wu Y."/>
            <person name="Wang C."/>
            <person name="Bushley K.E."/>
            <person name="Xiang M."/>
            <person name="Liu X."/>
        </authorList>
    </citation>
    <scope>NUCLEOTIDE SEQUENCE [LARGE SCALE GENOMIC DNA]</scope>
    <source>
        <strain evidence="2 3">3608</strain>
    </source>
</reference>
<evidence type="ECO:0000313" key="2">
    <source>
        <dbReference type="EMBL" id="KJZ73156.1"/>
    </source>
</evidence>
<organism evidence="2 3">
    <name type="scientific">Hirsutella minnesotensis 3608</name>
    <dbReference type="NCBI Taxonomy" id="1043627"/>
    <lineage>
        <taxon>Eukaryota</taxon>
        <taxon>Fungi</taxon>
        <taxon>Dikarya</taxon>
        <taxon>Ascomycota</taxon>
        <taxon>Pezizomycotina</taxon>
        <taxon>Sordariomycetes</taxon>
        <taxon>Hypocreomycetidae</taxon>
        <taxon>Hypocreales</taxon>
        <taxon>Ophiocordycipitaceae</taxon>
        <taxon>Hirsutella</taxon>
    </lineage>
</organism>
<accession>A0A0F7ZHU9</accession>
<evidence type="ECO:0000256" key="1">
    <source>
        <dbReference type="SAM" id="MobiDB-lite"/>
    </source>
</evidence>
<keyword evidence="3" id="KW-1185">Reference proteome</keyword>
<dbReference type="AlphaFoldDB" id="A0A0F7ZHU9"/>
<name>A0A0F7ZHU9_9HYPO</name>
<sequence>MGGKTWSREEELFFWRTIVPMSPKSATQSGKAVDWEQCALIMLKHFGDKARRKYTKLMLFEHYFQNITTGHKSPRATDLVTEHKRHLVAHGKGMPEMAQEPQVPVRRVTKRRSAARLSPTASANTDRPEPKLPTSNIQLPKTMGHLVNTPSKGPQAPSRQRPLPPYAYPEHHGYSELSILPPLRISSLANDANVPSYNYPEQHGYSGLSILPPLRNPPWANGTNAGYLPSSSPTPYYDAMNVLDSSAR</sequence>